<evidence type="ECO:0000313" key="8">
    <source>
        <dbReference type="EMBL" id="GFS25947.1"/>
    </source>
</evidence>
<dbReference type="InterPro" id="IPR003424">
    <property type="entry name" value="ELH"/>
</dbReference>
<evidence type="ECO:0000256" key="3">
    <source>
        <dbReference type="ARBA" id="ARBA00022525"/>
    </source>
</evidence>
<comment type="caution">
    <text evidence="8">The sequence shown here is derived from an EMBL/GenBank/DDBJ whole genome shotgun (WGS) entry which is preliminary data.</text>
</comment>
<evidence type="ECO:0000256" key="4">
    <source>
        <dbReference type="ARBA" id="ARBA00022815"/>
    </source>
</evidence>
<name>A0AAV4JYF7_9GAST</name>
<dbReference type="Proteomes" id="UP000762676">
    <property type="component" value="Unassembled WGS sequence"/>
</dbReference>
<dbReference type="GO" id="GO:0005179">
    <property type="term" value="F:hormone activity"/>
    <property type="evidence" value="ECO:0007669"/>
    <property type="project" value="InterPro"/>
</dbReference>
<evidence type="ECO:0000256" key="2">
    <source>
        <dbReference type="ARBA" id="ARBA00007604"/>
    </source>
</evidence>
<dbReference type="GO" id="GO:0007218">
    <property type="term" value="P:neuropeptide signaling pathway"/>
    <property type="evidence" value="ECO:0007669"/>
    <property type="project" value="UniProtKB-KW"/>
</dbReference>
<comment type="similarity">
    <text evidence="2">Belongs to the molluscan ELH family.</text>
</comment>
<gene>
    <name evidence="8" type="ORF">ElyMa_005197600</name>
</gene>
<proteinExistence type="inferred from homology"/>
<keyword evidence="9" id="KW-1185">Reference proteome</keyword>
<feature type="signal peptide" evidence="7">
    <location>
        <begin position="1"/>
        <end position="21"/>
    </location>
</feature>
<keyword evidence="4" id="KW-0027">Amidation</keyword>
<keyword evidence="7" id="KW-0732">Signal</keyword>
<keyword evidence="3" id="KW-0964">Secreted</keyword>
<evidence type="ECO:0000313" key="9">
    <source>
        <dbReference type="Proteomes" id="UP000762676"/>
    </source>
</evidence>
<evidence type="ECO:0000256" key="6">
    <source>
        <dbReference type="SAM" id="MobiDB-lite"/>
    </source>
</evidence>
<dbReference type="AlphaFoldDB" id="A0AAV4JYF7"/>
<feature type="chain" id="PRO_5043719236" evidence="7">
    <location>
        <begin position="22"/>
        <end position="285"/>
    </location>
</feature>
<sequence length="285" mass="33088">MLQGKPLLAFLVLVCVETWLGFSPSLCADAAALQENEGQLYEMVETSGIEGDGDFMERDNREPRLRFVKKEPRLRFVKKEEDEDDFERDSRGPRLRFVKKEPRLRFVKKGPRLRFVKKDDIESDSFIVRDARGPRLRFVKREEGGYDGAMERDNRAPRLRFVNKRETTRKRRSLDSVVNPHEGTSISKGDNPAVREVKEVYGNEFVPQLEELVLLGTDILEAAERSVGADSGGDQLASDSVVSKRTWSFNNDLATIRNLILRDRYRRRREQLQQLRERMQKNGKK</sequence>
<dbReference type="EMBL" id="BMAT01010384">
    <property type="protein sequence ID" value="GFS25947.1"/>
    <property type="molecule type" value="Genomic_DNA"/>
</dbReference>
<accession>A0AAV4JYF7</accession>
<comment type="subcellular location">
    <subcellularLocation>
        <location evidence="1">Secreted</location>
    </subcellularLocation>
</comment>
<dbReference type="Pfam" id="PF02323">
    <property type="entry name" value="ELH"/>
    <property type="match status" value="1"/>
</dbReference>
<protein>
    <submittedName>
        <fullName evidence="8">FMRFamide-related neuropeptides</fullName>
    </submittedName>
</protein>
<evidence type="ECO:0000256" key="5">
    <source>
        <dbReference type="ARBA" id="ARBA00023320"/>
    </source>
</evidence>
<keyword evidence="5 8" id="KW-0527">Neuropeptide</keyword>
<feature type="region of interest" description="Disordered" evidence="6">
    <location>
        <begin position="170"/>
        <end position="191"/>
    </location>
</feature>
<dbReference type="GO" id="GO:0005576">
    <property type="term" value="C:extracellular region"/>
    <property type="evidence" value="ECO:0007669"/>
    <property type="project" value="UniProtKB-SubCell"/>
</dbReference>
<evidence type="ECO:0000256" key="1">
    <source>
        <dbReference type="ARBA" id="ARBA00004613"/>
    </source>
</evidence>
<organism evidence="8 9">
    <name type="scientific">Elysia marginata</name>
    <dbReference type="NCBI Taxonomy" id="1093978"/>
    <lineage>
        <taxon>Eukaryota</taxon>
        <taxon>Metazoa</taxon>
        <taxon>Spiralia</taxon>
        <taxon>Lophotrochozoa</taxon>
        <taxon>Mollusca</taxon>
        <taxon>Gastropoda</taxon>
        <taxon>Heterobranchia</taxon>
        <taxon>Euthyneura</taxon>
        <taxon>Panpulmonata</taxon>
        <taxon>Sacoglossa</taxon>
        <taxon>Placobranchoidea</taxon>
        <taxon>Plakobranchidae</taxon>
        <taxon>Elysia</taxon>
    </lineage>
</organism>
<reference evidence="8 9" key="1">
    <citation type="journal article" date="2021" name="Elife">
        <title>Chloroplast acquisition without the gene transfer in kleptoplastic sea slugs, Plakobranchus ocellatus.</title>
        <authorList>
            <person name="Maeda T."/>
            <person name="Takahashi S."/>
            <person name="Yoshida T."/>
            <person name="Shimamura S."/>
            <person name="Takaki Y."/>
            <person name="Nagai Y."/>
            <person name="Toyoda A."/>
            <person name="Suzuki Y."/>
            <person name="Arimoto A."/>
            <person name="Ishii H."/>
            <person name="Satoh N."/>
            <person name="Nishiyama T."/>
            <person name="Hasebe M."/>
            <person name="Maruyama T."/>
            <person name="Minagawa J."/>
            <person name="Obokata J."/>
            <person name="Shigenobu S."/>
        </authorList>
    </citation>
    <scope>NUCLEOTIDE SEQUENCE [LARGE SCALE GENOMIC DNA]</scope>
</reference>
<evidence type="ECO:0000256" key="7">
    <source>
        <dbReference type="SAM" id="SignalP"/>
    </source>
</evidence>